<dbReference type="SMART" id="SM00175">
    <property type="entry name" value="RAB"/>
    <property type="match status" value="1"/>
</dbReference>
<dbReference type="AlphaFoldDB" id="A0A165MM84"/>
<evidence type="ECO:0000313" key="4">
    <source>
        <dbReference type="EMBL" id="KZT65871.1"/>
    </source>
</evidence>
<proteinExistence type="predicted"/>
<dbReference type="Gene3D" id="3.40.50.300">
    <property type="entry name" value="P-loop containing nucleotide triphosphate hydrolases"/>
    <property type="match status" value="1"/>
</dbReference>
<dbReference type="FunFam" id="3.40.50.300:FF:001423">
    <property type="entry name" value="Ras family GTPase"/>
    <property type="match status" value="1"/>
</dbReference>
<dbReference type="GO" id="GO:0005525">
    <property type="term" value="F:GTP binding"/>
    <property type="evidence" value="ECO:0007669"/>
    <property type="project" value="UniProtKB-KW"/>
</dbReference>
<keyword evidence="2" id="KW-0547">Nucleotide-binding</keyword>
<evidence type="ECO:0000256" key="3">
    <source>
        <dbReference type="ARBA" id="ARBA00023134"/>
    </source>
</evidence>
<dbReference type="PROSITE" id="PS51420">
    <property type="entry name" value="RHO"/>
    <property type="match status" value="1"/>
</dbReference>
<sequence length="187" mass="21537">MRKFNAVVLGAGGVGKSALTIRFGMNQFIEQYNPTIEEEYRCELIVDGQKCSLEILDTPGTEQFTAFNEKYLKNARGFLLVFSLTQESSLRDIDTIRQQIYLTRGADKDIPIVVVGTKLDLSNEREVSRATIHDLAQSWKLPFYETSAKRNWHVADVFEDLVRQMRKRYPDKNPVRSKLKKDPCIIM</sequence>
<gene>
    <name evidence="4" type="ORF">DAEQUDRAFT_746824</name>
</gene>
<reference evidence="4 5" key="1">
    <citation type="journal article" date="2016" name="Mol. Biol. Evol.">
        <title>Comparative Genomics of Early-Diverging Mushroom-Forming Fungi Provides Insights into the Origins of Lignocellulose Decay Capabilities.</title>
        <authorList>
            <person name="Nagy L.G."/>
            <person name="Riley R."/>
            <person name="Tritt A."/>
            <person name="Adam C."/>
            <person name="Daum C."/>
            <person name="Floudas D."/>
            <person name="Sun H."/>
            <person name="Yadav J.S."/>
            <person name="Pangilinan J."/>
            <person name="Larsson K.H."/>
            <person name="Matsuura K."/>
            <person name="Barry K."/>
            <person name="Labutti K."/>
            <person name="Kuo R."/>
            <person name="Ohm R.A."/>
            <person name="Bhattacharya S.S."/>
            <person name="Shirouzu T."/>
            <person name="Yoshinaga Y."/>
            <person name="Martin F.M."/>
            <person name="Grigoriev I.V."/>
            <person name="Hibbett D.S."/>
        </authorList>
    </citation>
    <scope>NUCLEOTIDE SEQUENCE [LARGE SCALE GENOMIC DNA]</scope>
    <source>
        <strain evidence="4 5">L-15889</strain>
    </source>
</reference>
<evidence type="ECO:0000256" key="1">
    <source>
        <dbReference type="ARBA" id="ARBA00004342"/>
    </source>
</evidence>
<dbReference type="NCBIfam" id="TIGR00231">
    <property type="entry name" value="small_GTP"/>
    <property type="match status" value="1"/>
</dbReference>
<dbReference type="InterPro" id="IPR020849">
    <property type="entry name" value="Small_GTPase_Ras-type"/>
</dbReference>
<keyword evidence="3" id="KW-0342">GTP-binding</keyword>
<organism evidence="4 5">
    <name type="scientific">Daedalea quercina L-15889</name>
    <dbReference type="NCBI Taxonomy" id="1314783"/>
    <lineage>
        <taxon>Eukaryota</taxon>
        <taxon>Fungi</taxon>
        <taxon>Dikarya</taxon>
        <taxon>Basidiomycota</taxon>
        <taxon>Agaricomycotina</taxon>
        <taxon>Agaricomycetes</taxon>
        <taxon>Polyporales</taxon>
        <taxon>Fomitopsis</taxon>
    </lineage>
</organism>
<dbReference type="SMART" id="SM00174">
    <property type="entry name" value="RHO"/>
    <property type="match status" value="1"/>
</dbReference>
<dbReference type="OrthoDB" id="5976022at2759"/>
<dbReference type="InterPro" id="IPR001806">
    <property type="entry name" value="Small_GTPase"/>
</dbReference>
<evidence type="ECO:0000313" key="5">
    <source>
        <dbReference type="Proteomes" id="UP000076727"/>
    </source>
</evidence>
<dbReference type="InterPro" id="IPR027417">
    <property type="entry name" value="P-loop_NTPase"/>
</dbReference>
<dbReference type="SMART" id="SM00173">
    <property type="entry name" value="RAS"/>
    <property type="match status" value="1"/>
</dbReference>
<dbReference type="SUPFAM" id="SSF52540">
    <property type="entry name" value="P-loop containing nucleoside triphosphate hydrolases"/>
    <property type="match status" value="1"/>
</dbReference>
<dbReference type="Proteomes" id="UP000076727">
    <property type="component" value="Unassembled WGS sequence"/>
</dbReference>
<keyword evidence="5" id="KW-1185">Reference proteome</keyword>
<protein>
    <recommendedName>
        <fullName evidence="6">Ras-domain-containing protein</fullName>
    </recommendedName>
</protein>
<dbReference type="PROSITE" id="PS51419">
    <property type="entry name" value="RAB"/>
    <property type="match status" value="1"/>
</dbReference>
<dbReference type="PROSITE" id="PS51421">
    <property type="entry name" value="RAS"/>
    <property type="match status" value="1"/>
</dbReference>
<dbReference type="GO" id="GO:0007165">
    <property type="term" value="P:signal transduction"/>
    <property type="evidence" value="ECO:0007669"/>
    <property type="project" value="InterPro"/>
</dbReference>
<dbReference type="GO" id="GO:0003924">
    <property type="term" value="F:GTPase activity"/>
    <property type="evidence" value="ECO:0007669"/>
    <property type="project" value="InterPro"/>
</dbReference>
<comment type="subcellular location">
    <subcellularLocation>
        <location evidence="1">Cell membrane</location>
        <topology evidence="1">Lipid-anchor</topology>
        <orientation evidence="1">Cytoplasmic side</orientation>
    </subcellularLocation>
</comment>
<evidence type="ECO:0000256" key="2">
    <source>
        <dbReference type="ARBA" id="ARBA00022741"/>
    </source>
</evidence>
<dbReference type="PANTHER" id="PTHR24070">
    <property type="entry name" value="RAS, DI-RAS, AND RHEB FAMILY MEMBERS OF SMALL GTPASE SUPERFAMILY"/>
    <property type="match status" value="1"/>
</dbReference>
<name>A0A165MM84_9APHY</name>
<accession>A0A165MM84</accession>
<dbReference type="STRING" id="1314783.A0A165MM84"/>
<dbReference type="Pfam" id="PF00071">
    <property type="entry name" value="Ras"/>
    <property type="match status" value="1"/>
</dbReference>
<dbReference type="GO" id="GO:0005886">
    <property type="term" value="C:plasma membrane"/>
    <property type="evidence" value="ECO:0007669"/>
    <property type="project" value="UniProtKB-SubCell"/>
</dbReference>
<dbReference type="InterPro" id="IPR005225">
    <property type="entry name" value="Small_GTP-bd"/>
</dbReference>
<evidence type="ECO:0008006" key="6">
    <source>
        <dbReference type="Google" id="ProtNLM"/>
    </source>
</evidence>
<dbReference type="CDD" id="cd00876">
    <property type="entry name" value="Ras"/>
    <property type="match status" value="1"/>
</dbReference>
<dbReference type="EMBL" id="KV429098">
    <property type="protein sequence ID" value="KZT65871.1"/>
    <property type="molecule type" value="Genomic_DNA"/>
</dbReference>
<dbReference type="PRINTS" id="PR00449">
    <property type="entry name" value="RASTRNSFRMNG"/>
</dbReference>